<organism evidence="3 4">
    <name type="scientific">Culex pipiens pipiens</name>
    <name type="common">Northern house mosquito</name>
    <dbReference type="NCBI Taxonomy" id="38569"/>
    <lineage>
        <taxon>Eukaryota</taxon>
        <taxon>Metazoa</taxon>
        <taxon>Ecdysozoa</taxon>
        <taxon>Arthropoda</taxon>
        <taxon>Hexapoda</taxon>
        <taxon>Insecta</taxon>
        <taxon>Pterygota</taxon>
        <taxon>Neoptera</taxon>
        <taxon>Endopterygota</taxon>
        <taxon>Diptera</taxon>
        <taxon>Nematocera</taxon>
        <taxon>Culicoidea</taxon>
        <taxon>Culicidae</taxon>
        <taxon>Culicinae</taxon>
        <taxon>Culicini</taxon>
        <taxon>Culex</taxon>
        <taxon>Culex</taxon>
    </lineage>
</organism>
<name>A0ABD1CE03_CULPP</name>
<protein>
    <submittedName>
        <fullName evidence="3">Uncharacterized protein</fullName>
    </submittedName>
</protein>
<keyword evidence="4" id="KW-1185">Reference proteome</keyword>
<evidence type="ECO:0000313" key="3">
    <source>
        <dbReference type="EMBL" id="KAL1374244.1"/>
    </source>
</evidence>
<evidence type="ECO:0000256" key="2">
    <source>
        <dbReference type="SAM" id="SignalP"/>
    </source>
</evidence>
<dbReference type="Proteomes" id="UP001562425">
    <property type="component" value="Unassembled WGS sequence"/>
</dbReference>
<dbReference type="EMBL" id="JBEHCU010013526">
    <property type="protein sequence ID" value="KAL1374244.1"/>
    <property type="molecule type" value="Genomic_DNA"/>
</dbReference>
<keyword evidence="2" id="KW-0732">Signal</keyword>
<evidence type="ECO:0000256" key="1">
    <source>
        <dbReference type="SAM" id="MobiDB-lite"/>
    </source>
</evidence>
<feature type="chain" id="PRO_5044886260" evidence="2">
    <location>
        <begin position="23"/>
        <end position="166"/>
    </location>
</feature>
<proteinExistence type="predicted"/>
<feature type="region of interest" description="Disordered" evidence="1">
    <location>
        <begin position="145"/>
        <end position="166"/>
    </location>
</feature>
<evidence type="ECO:0000313" key="4">
    <source>
        <dbReference type="Proteomes" id="UP001562425"/>
    </source>
</evidence>
<comment type="caution">
    <text evidence="3">The sequence shown here is derived from an EMBL/GenBank/DDBJ whole genome shotgun (WGS) entry which is preliminary data.</text>
</comment>
<feature type="signal peptide" evidence="2">
    <location>
        <begin position="1"/>
        <end position="22"/>
    </location>
</feature>
<accession>A0ABD1CE03</accession>
<sequence length="166" mass="18270">MHKMNLRTRAFVGLLCIGLAQAQLNYRPEFISAGQGFRAAASYQQSSPGLGNTVTTTQERVGSGLTTTSLTSGVRVQPFLKKTTVTSHGYDYPVPQLIPCYEPNKVCTPNAFCVDGFVEESQLNQFNTNNQNCNSAEEQCCKIRPNPPPTQCPDDSYVTRSRPSNR</sequence>
<dbReference type="AlphaFoldDB" id="A0ABD1CE03"/>
<gene>
    <name evidence="3" type="ORF">pipiens_004957</name>
</gene>
<reference evidence="3 4" key="1">
    <citation type="submission" date="2024-05" db="EMBL/GenBank/DDBJ databases">
        <title>Culex pipiens pipiens assembly and annotation.</title>
        <authorList>
            <person name="Alout H."/>
            <person name="Durand T."/>
        </authorList>
    </citation>
    <scope>NUCLEOTIDE SEQUENCE [LARGE SCALE GENOMIC DNA]</scope>
    <source>
        <strain evidence="3">HA-2024</strain>
        <tissue evidence="3">Whole body</tissue>
    </source>
</reference>